<name>A0ABR4FUG7_9EURO</name>
<reference evidence="2 3" key="1">
    <citation type="submission" date="2024-07" db="EMBL/GenBank/DDBJ databases">
        <title>Section-level genome sequencing and comparative genomics of Aspergillus sections Usti and Cavernicolus.</title>
        <authorList>
            <consortium name="Lawrence Berkeley National Laboratory"/>
            <person name="Nybo J.L."/>
            <person name="Vesth T.C."/>
            <person name="Theobald S."/>
            <person name="Frisvad J.C."/>
            <person name="Larsen T.O."/>
            <person name="Kjaerboelling I."/>
            <person name="Rothschild-Mancinelli K."/>
            <person name="Lyhne E.K."/>
            <person name="Kogle M.E."/>
            <person name="Barry K."/>
            <person name="Clum A."/>
            <person name="Na H."/>
            <person name="Ledsgaard L."/>
            <person name="Lin J."/>
            <person name="Lipzen A."/>
            <person name="Kuo A."/>
            <person name="Riley R."/>
            <person name="Mondo S."/>
            <person name="Labutti K."/>
            <person name="Haridas S."/>
            <person name="Pangalinan J."/>
            <person name="Salamov A.A."/>
            <person name="Simmons B.A."/>
            <person name="Magnuson J.K."/>
            <person name="Chen J."/>
            <person name="Drula E."/>
            <person name="Henrissat B."/>
            <person name="Wiebenga A."/>
            <person name="Lubbers R.J."/>
            <person name="Gomes A.C."/>
            <person name="Makela M.R."/>
            <person name="Stajich J."/>
            <person name="Grigoriev I.V."/>
            <person name="Mortensen U.H."/>
            <person name="De Vries R.P."/>
            <person name="Baker S.E."/>
            <person name="Andersen M.R."/>
        </authorList>
    </citation>
    <scope>NUCLEOTIDE SEQUENCE [LARGE SCALE GENOMIC DNA]</scope>
    <source>
        <strain evidence="2 3">CBS 209.92</strain>
    </source>
</reference>
<feature type="region of interest" description="Disordered" evidence="1">
    <location>
        <begin position="480"/>
        <end position="518"/>
    </location>
</feature>
<evidence type="ECO:0008006" key="4">
    <source>
        <dbReference type="Google" id="ProtNLM"/>
    </source>
</evidence>
<keyword evidence="3" id="KW-1185">Reference proteome</keyword>
<feature type="compositionally biased region" description="Acidic residues" evidence="1">
    <location>
        <begin position="486"/>
        <end position="498"/>
    </location>
</feature>
<organism evidence="2 3">
    <name type="scientific">Aspergillus keveii</name>
    <dbReference type="NCBI Taxonomy" id="714993"/>
    <lineage>
        <taxon>Eukaryota</taxon>
        <taxon>Fungi</taxon>
        <taxon>Dikarya</taxon>
        <taxon>Ascomycota</taxon>
        <taxon>Pezizomycotina</taxon>
        <taxon>Eurotiomycetes</taxon>
        <taxon>Eurotiomycetidae</taxon>
        <taxon>Eurotiales</taxon>
        <taxon>Aspergillaceae</taxon>
        <taxon>Aspergillus</taxon>
        <taxon>Aspergillus subgen. Nidulantes</taxon>
    </lineage>
</organism>
<proteinExistence type="predicted"/>
<protein>
    <recommendedName>
        <fullName evidence="4">F-box domain protein</fullName>
    </recommendedName>
</protein>
<accession>A0ABR4FUG7</accession>
<dbReference type="Proteomes" id="UP001610563">
    <property type="component" value="Unassembled WGS sequence"/>
</dbReference>
<evidence type="ECO:0000256" key="1">
    <source>
        <dbReference type="SAM" id="MobiDB-lite"/>
    </source>
</evidence>
<evidence type="ECO:0000313" key="2">
    <source>
        <dbReference type="EMBL" id="KAL2786915.1"/>
    </source>
</evidence>
<gene>
    <name evidence="2" type="ORF">BJX66DRAFT_341701</name>
</gene>
<evidence type="ECO:0000313" key="3">
    <source>
        <dbReference type="Proteomes" id="UP001610563"/>
    </source>
</evidence>
<dbReference type="EMBL" id="JBFTWV010000107">
    <property type="protein sequence ID" value="KAL2786915.1"/>
    <property type="molecule type" value="Genomic_DNA"/>
</dbReference>
<sequence>MTLSENCCDSSITGLAENTGGDRPQFLVNHHHRTSKQKKTRSLASLSPEFLLSILQSLDSPKDLYSAIAASSHLYRVFASYQRSTTAAILRRAITTHIERDFITAYRAQEIWRYVPEYNDDPYCPKDVFDLEGLRTKTASVLEESTTREPYDLDSLISDHEVLPELWMFYRNFEHFILKYATSALQDLSPSTFTVPQLSISEKTRLKRAFFRCEVYTCLFQLSQLTDRGWRSSRPLTDPAPTYIQRLPSWEIEQVYCVLQSYMTIVEQICDRMEDEFISLVRANQLAYHPPVGYEWMSTVDVFLDYYCISWYDDSERYERRIHNAYIVSRGTLAMWKLTHIPFATARKVIIKTVFTGVRQPSIVSDLEHLRRQYGSEDIPDSDGCSTFAWSWAGGNATYHRPYGLPVNYELRNQGYVFWDETRLKEIPLFCAPRAQVTSWTELPQGYKDHEKSPGVVARLGNARVFKEVIGMVVDEILDRSKPKDDEDGVNIEDAEDGEPPRNPEDPEPVPYVIHWRD</sequence>
<comment type="caution">
    <text evidence="2">The sequence shown here is derived from an EMBL/GenBank/DDBJ whole genome shotgun (WGS) entry which is preliminary data.</text>
</comment>